<gene>
    <name evidence="1" type="ORF">FIBSPDRAFT_996556</name>
</gene>
<dbReference type="AlphaFoldDB" id="A0A165WTX0"/>
<proteinExistence type="predicted"/>
<sequence length="160" mass="17663">MATGIATAIDIGSRTILPQISSNSLEGIQRKSDTSGLRFFSFYHDHDDIFAGARIGGVMEKNQAAEATQPWPRLHLTPDRKAAETRTRFASLDSSYGDIGQYRQQVDLAVLQICPLTQIAPGHDQVKLEIFGDPSCLHVRRGRAEEPLWVLQIVCALVFG</sequence>
<reference evidence="1" key="1">
    <citation type="journal article" date="2016" name="Mol. Biol. Evol.">
        <title>Comparative Genomics of Early-Diverging Mushroom-Forming Fungi Provides Insights into the Origins of Lignocellulose Decay Capabilities.</title>
        <authorList>
            <person name="Nagy L.G."/>
            <person name="Riley R."/>
            <person name="Tritt A."/>
            <person name="Adam C."/>
            <person name="Daum C."/>
            <person name="Floudas D."/>
            <person name="Sun H."/>
            <person name="Yadav J.S."/>
            <person name="Pangilinan J."/>
            <person name="Larsson K.H."/>
            <person name="Matsuura K."/>
            <person name="Barry K."/>
            <person name="Labutti K."/>
            <person name="Kuo R."/>
            <person name="Ohm R.A."/>
            <person name="Bhattacharya S.S."/>
            <person name="Shirouzu T."/>
            <person name="Yoshinaga Y."/>
            <person name="Martin F.M."/>
            <person name="Grigoriev I.V."/>
            <person name="Hibbett D.S."/>
        </authorList>
    </citation>
    <scope>NUCLEOTIDE SEQUENCE [LARGE SCALE GENOMIC DNA]</scope>
    <source>
        <strain evidence="1">CBS 109695</strain>
    </source>
</reference>
<name>A0A165WTX0_9AGAM</name>
<protein>
    <submittedName>
        <fullName evidence="1">Uncharacterized protein</fullName>
    </submittedName>
</protein>
<evidence type="ECO:0000313" key="1">
    <source>
        <dbReference type="EMBL" id="KZP07912.1"/>
    </source>
</evidence>
<organism evidence="1">
    <name type="scientific">Athelia psychrophila</name>
    <dbReference type="NCBI Taxonomy" id="1759441"/>
    <lineage>
        <taxon>Eukaryota</taxon>
        <taxon>Fungi</taxon>
        <taxon>Dikarya</taxon>
        <taxon>Basidiomycota</taxon>
        <taxon>Agaricomycotina</taxon>
        <taxon>Agaricomycetes</taxon>
        <taxon>Agaricomycetidae</taxon>
        <taxon>Atheliales</taxon>
        <taxon>Atheliaceae</taxon>
        <taxon>Athelia</taxon>
    </lineage>
</organism>
<dbReference type="EMBL" id="KV417736">
    <property type="protein sequence ID" value="KZP07912.1"/>
    <property type="molecule type" value="Genomic_DNA"/>
</dbReference>
<accession>A0A165WTX0</accession>